<evidence type="ECO:0000313" key="2">
    <source>
        <dbReference type="EMBL" id="KAK0369923.1"/>
    </source>
</evidence>
<evidence type="ECO:0000313" key="3">
    <source>
        <dbReference type="Proteomes" id="UP001169217"/>
    </source>
</evidence>
<dbReference type="Proteomes" id="UP001169217">
    <property type="component" value="Unassembled WGS sequence"/>
</dbReference>
<gene>
    <name evidence="2" type="ORF">CLIM01_12714</name>
</gene>
<reference evidence="2" key="1">
    <citation type="submission" date="2023-04" db="EMBL/GenBank/DDBJ databases">
        <title>Colletotrichum limetticola genome sequence.</title>
        <authorList>
            <person name="Baroncelli R."/>
        </authorList>
    </citation>
    <scope>NUCLEOTIDE SEQUENCE</scope>
    <source>
        <strain evidence="2">KLA-Anderson</strain>
    </source>
</reference>
<comment type="caution">
    <text evidence="2">The sequence shown here is derived from an EMBL/GenBank/DDBJ whole genome shotgun (WGS) entry which is preliminary data.</text>
</comment>
<name>A0ABQ9PCW2_9PEZI</name>
<organism evidence="2 3">
    <name type="scientific">Colletotrichum limetticola</name>
    <dbReference type="NCBI Taxonomy" id="1209924"/>
    <lineage>
        <taxon>Eukaryota</taxon>
        <taxon>Fungi</taxon>
        <taxon>Dikarya</taxon>
        <taxon>Ascomycota</taxon>
        <taxon>Pezizomycotina</taxon>
        <taxon>Sordariomycetes</taxon>
        <taxon>Hypocreomycetidae</taxon>
        <taxon>Glomerellales</taxon>
        <taxon>Glomerellaceae</taxon>
        <taxon>Colletotrichum</taxon>
        <taxon>Colletotrichum acutatum species complex</taxon>
    </lineage>
</organism>
<feature type="compositionally biased region" description="Basic and acidic residues" evidence="1">
    <location>
        <begin position="78"/>
        <end position="89"/>
    </location>
</feature>
<evidence type="ECO:0000256" key="1">
    <source>
        <dbReference type="SAM" id="MobiDB-lite"/>
    </source>
</evidence>
<sequence length="199" mass="21100">MNARTQPLTPTSSYSGETLVGDESPPPSWSPRYSVTSTLVDEPGHGTDMGSADSATTLPDVRAWLRSSSAGPSPSEALRPDDFGVHTDTTDATPSSYWTEEEHRETPLTPATSTSDSTLVGSPTASWSSGQATIHSSAEDDLIEAVRSHRLEQVEVLCHAGVSLSAGHSEVLYVACLHGTQMIGTLAYNPADRTWDTLA</sequence>
<proteinExistence type="predicted"/>
<protein>
    <submittedName>
        <fullName evidence="2">Uncharacterized protein</fullName>
    </submittedName>
</protein>
<feature type="compositionally biased region" description="Polar residues" evidence="1">
    <location>
        <begin position="109"/>
        <end position="130"/>
    </location>
</feature>
<accession>A0ABQ9PCW2</accession>
<keyword evidence="3" id="KW-1185">Reference proteome</keyword>
<feature type="region of interest" description="Disordered" evidence="1">
    <location>
        <begin position="1"/>
        <end position="130"/>
    </location>
</feature>
<dbReference type="EMBL" id="JARUPT010000594">
    <property type="protein sequence ID" value="KAK0369923.1"/>
    <property type="molecule type" value="Genomic_DNA"/>
</dbReference>
<feature type="compositionally biased region" description="Polar residues" evidence="1">
    <location>
        <begin position="1"/>
        <end position="16"/>
    </location>
</feature>